<sequence>MNRAKIFGAAAILSLMFATPVFAQAAIQEPGAFAFYYPNNDVLNGGRPTPAAGPHATTPQLFGSGGPVIPSPRMHVRRHAWK</sequence>
<feature type="chain" id="PRO_5006442783" evidence="2">
    <location>
        <begin position="24"/>
        <end position="82"/>
    </location>
</feature>
<feature type="signal peptide" evidence="2">
    <location>
        <begin position="1"/>
        <end position="23"/>
    </location>
</feature>
<proteinExistence type="predicted"/>
<keyword evidence="4" id="KW-1185">Reference proteome</keyword>
<dbReference type="Proteomes" id="UP000051913">
    <property type="component" value="Unassembled WGS sequence"/>
</dbReference>
<evidence type="ECO:0000256" key="1">
    <source>
        <dbReference type="SAM" id="MobiDB-lite"/>
    </source>
</evidence>
<feature type="region of interest" description="Disordered" evidence="1">
    <location>
        <begin position="46"/>
        <end position="73"/>
    </location>
</feature>
<dbReference type="RefSeq" id="WP_057852728.1">
    <property type="nucleotide sequence ID" value="NZ_LLXX01000141.1"/>
</dbReference>
<reference evidence="3 4" key="1">
    <citation type="submission" date="2014-03" db="EMBL/GenBank/DDBJ databases">
        <title>Bradyrhizobium valentinum sp. nov., isolated from effective nodules of Lupinus mariae-josephae, a lupine endemic of basic-lime soils in Eastern Spain.</title>
        <authorList>
            <person name="Duran D."/>
            <person name="Rey L."/>
            <person name="Navarro A."/>
            <person name="Busquets A."/>
            <person name="Imperial J."/>
            <person name="Ruiz-Argueso T."/>
        </authorList>
    </citation>
    <scope>NUCLEOTIDE SEQUENCE [LARGE SCALE GENOMIC DNA]</scope>
    <source>
        <strain evidence="3 4">LmjM3</strain>
    </source>
</reference>
<comment type="caution">
    <text evidence="3">The sequence shown here is derived from an EMBL/GenBank/DDBJ whole genome shotgun (WGS) entry which is preliminary data.</text>
</comment>
<dbReference type="STRING" id="1518501.CQ10_17460"/>
<keyword evidence="2" id="KW-0732">Signal</keyword>
<evidence type="ECO:0000313" key="3">
    <source>
        <dbReference type="EMBL" id="KRR03384.1"/>
    </source>
</evidence>
<evidence type="ECO:0000313" key="4">
    <source>
        <dbReference type="Proteomes" id="UP000051913"/>
    </source>
</evidence>
<feature type="compositionally biased region" description="Low complexity" evidence="1">
    <location>
        <begin position="46"/>
        <end position="59"/>
    </location>
</feature>
<evidence type="ECO:0000256" key="2">
    <source>
        <dbReference type="SAM" id="SignalP"/>
    </source>
</evidence>
<protein>
    <submittedName>
        <fullName evidence="3">Uncharacterized protein</fullName>
    </submittedName>
</protein>
<name>A0A0R3L640_9BRAD</name>
<organism evidence="3 4">
    <name type="scientific">Bradyrhizobium valentinum</name>
    <dbReference type="NCBI Taxonomy" id="1518501"/>
    <lineage>
        <taxon>Bacteria</taxon>
        <taxon>Pseudomonadati</taxon>
        <taxon>Pseudomonadota</taxon>
        <taxon>Alphaproteobacteria</taxon>
        <taxon>Hyphomicrobiales</taxon>
        <taxon>Nitrobacteraceae</taxon>
        <taxon>Bradyrhizobium</taxon>
    </lineage>
</organism>
<gene>
    <name evidence="3" type="ORF">CP49_10175</name>
</gene>
<accession>A0A0R3L640</accession>
<dbReference type="AlphaFoldDB" id="A0A0R3L640"/>
<dbReference type="EMBL" id="LLXX01000141">
    <property type="protein sequence ID" value="KRR03384.1"/>
    <property type="molecule type" value="Genomic_DNA"/>
</dbReference>